<evidence type="ECO:0000313" key="4">
    <source>
        <dbReference type="Proteomes" id="UP000479000"/>
    </source>
</evidence>
<sequence length="788" mass="89194">MQTGPDERSERVMDDGWWWSSCIVLIATLNLLFGRAASQDAGSNLIPALPNSDLISKLVKVSNHFKEHPHSSAGGAGVMLNLEMVQGLLDEYPKIAVRGITDSGWFLDRAPYSSQADTLASVEAIKKGMVLWEGQVPSACRSVYHGEPWRCFFGYRLYPTVTAPLFVFQWLFDEAQMTADNVGAPMTKQQWDYVHKMGDSLRNSFKNVTPHQARLAAAEDRRSQPASGFEVLGAQLETTPPTPPQGEESQTSINGTRRAAGIALWKDVRGRSATIPARNFITRSQTKNSIFCEGHSIEVNIEQPLILSVSSKSRETVSSVVPIDREVQIHFDTEAAYDRIALFDLNPHEGTREPIYVIDQDKISESNGFVQTNVSLGNPELPHGWALHSTDLGQAGDQCLPIWAAAYKNSKIATTDCLKIRPTWMQDNRFWINHDLIKVRPLAPVVGQIKKFLERTSNEVVIIDFHRFPIGFNMRQERHQALVSYLERELKEYAIPYANQPLTLDKIWTTQQRLIISYGENSVAKERLCDQSFNSGGFAPKPKDPSCIQKRHLHEGEFLVDPEHRIFVKVFGRLDFRSKQDDLPFQFGKCDERLGKFQSEDRRIVDDLFVRFVPSCQEPRVVVEGQADESAELIEQAEQPFDVFFRILEKGIGEFVFEGGGARPNAINMNEESNRGKSKSRRRQVRVLPEIRGISYSISPIGACGQLTCRGKSNLSNDAFFVLRLFIDGRYRFPGEGRLQLAKRRREPFNYLPDDWSENSVQKRMQLLFSRKGLAFCELKPTSRQSSC</sequence>
<keyword evidence="4" id="KW-1185">Reference proteome</keyword>
<dbReference type="EMBL" id="CADCXU010021542">
    <property type="protein sequence ID" value="CAB0009145.1"/>
    <property type="molecule type" value="Genomic_DNA"/>
</dbReference>
<dbReference type="GO" id="GO:0006629">
    <property type="term" value="P:lipid metabolic process"/>
    <property type="evidence" value="ECO:0007669"/>
    <property type="project" value="InterPro"/>
</dbReference>
<dbReference type="InterPro" id="IPR004963">
    <property type="entry name" value="PAE/NOTUM"/>
</dbReference>
<dbReference type="InterPro" id="IPR017946">
    <property type="entry name" value="PLC-like_Pdiesterase_TIM-brl"/>
</dbReference>
<feature type="region of interest" description="Disordered" evidence="2">
    <location>
        <begin position="235"/>
        <end position="254"/>
    </location>
</feature>
<comment type="similarity">
    <text evidence="1">Belongs to the pectinacetylesterase family. Notum subfamily.</text>
</comment>
<gene>
    <name evidence="3" type="ORF">NTEN_LOCUS14318</name>
</gene>
<proteinExistence type="inferred from homology"/>
<dbReference type="GO" id="GO:0008081">
    <property type="term" value="F:phosphoric diester hydrolase activity"/>
    <property type="evidence" value="ECO:0007669"/>
    <property type="project" value="InterPro"/>
</dbReference>
<dbReference type="PANTHER" id="PTHR21562:SF122">
    <property type="entry name" value="PALMITOLEOYL-PROTEIN CARBOXYLESTERASE NOTUM"/>
    <property type="match status" value="1"/>
</dbReference>
<dbReference type="Pfam" id="PF03283">
    <property type="entry name" value="PAE"/>
    <property type="match status" value="1"/>
</dbReference>
<dbReference type="SUPFAM" id="SSF51695">
    <property type="entry name" value="PLC-like phosphodiesterases"/>
    <property type="match status" value="1"/>
</dbReference>
<dbReference type="OrthoDB" id="1046782at2759"/>
<dbReference type="Gene3D" id="3.20.20.190">
    <property type="entry name" value="Phosphatidylinositol (PI) phosphodiesterase"/>
    <property type="match status" value="1"/>
</dbReference>
<protein>
    <submittedName>
        <fullName evidence="3">Uncharacterized protein</fullName>
    </submittedName>
</protein>
<reference evidence="3 4" key="1">
    <citation type="submission" date="2020-02" db="EMBL/GenBank/DDBJ databases">
        <authorList>
            <person name="Ferguson B K."/>
        </authorList>
    </citation>
    <scope>NUCLEOTIDE SEQUENCE [LARGE SCALE GENOMIC DNA]</scope>
</reference>
<evidence type="ECO:0000256" key="1">
    <source>
        <dbReference type="ARBA" id="ARBA00010213"/>
    </source>
</evidence>
<accession>A0A6H5H190</accession>
<evidence type="ECO:0000313" key="3">
    <source>
        <dbReference type="EMBL" id="CAB0009145.1"/>
    </source>
</evidence>
<name>A0A6H5H190_9HEMI</name>
<organism evidence="3 4">
    <name type="scientific">Nesidiocoris tenuis</name>
    <dbReference type="NCBI Taxonomy" id="355587"/>
    <lineage>
        <taxon>Eukaryota</taxon>
        <taxon>Metazoa</taxon>
        <taxon>Ecdysozoa</taxon>
        <taxon>Arthropoda</taxon>
        <taxon>Hexapoda</taxon>
        <taxon>Insecta</taxon>
        <taxon>Pterygota</taxon>
        <taxon>Neoptera</taxon>
        <taxon>Paraneoptera</taxon>
        <taxon>Hemiptera</taxon>
        <taxon>Heteroptera</taxon>
        <taxon>Panheteroptera</taxon>
        <taxon>Cimicomorpha</taxon>
        <taxon>Miridae</taxon>
        <taxon>Dicyphina</taxon>
        <taxon>Nesidiocoris</taxon>
    </lineage>
</organism>
<dbReference type="Proteomes" id="UP000479000">
    <property type="component" value="Unassembled WGS sequence"/>
</dbReference>
<dbReference type="AlphaFoldDB" id="A0A6H5H190"/>
<evidence type="ECO:0000256" key="2">
    <source>
        <dbReference type="SAM" id="MobiDB-lite"/>
    </source>
</evidence>
<dbReference type="PANTHER" id="PTHR21562">
    <property type="entry name" value="NOTUM-RELATED"/>
    <property type="match status" value="1"/>
</dbReference>